<gene>
    <name evidence="5" type="ORF">FDO65_05000</name>
</gene>
<feature type="domain" description="Restriction endonuclease type II-like" evidence="4">
    <location>
        <begin position="1344"/>
        <end position="1437"/>
    </location>
</feature>
<dbReference type="InterPro" id="IPR049468">
    <property type="entry name" value="Restrct_endonuc-II-like_dom"/>
</dbReference>
<dbReference type="InterPro" id="IPR027417">
    <property type="entry name" value="P-loop_NTPase"/>
</dbReference>
<dbReference type="Proteomes" id="UP000306985">
    <property type="component" value="Unassembled WGS sequence"/>
</dbReference>
<evidence type="ECO:0000259" key="2">
    <source>
        <dbReference type="Pfam" id="PF13086"/>
    </source>
</evidence>
<dbReference type="Pfam" id="PF13087">
    <property type="entry name" value="AAA_12"/>
    <property type="match status" value="1"/>
</dbReference>
<dbReference type="CDD" id="cd18808">
    <property type="entry name" value="SF1_C_Upf1"/>
    <property type="match status" value="1"/>
</dbReference>
<feature type="domain" description="DNA2/NAM7 helicase-like C-terminal" evidence="3">
    <location>
        <begin position="1118"/>
        <end position="1304"/>
    </location>
</feature>
<evidence type="ECO:0000313" key="6">
    <source>
        <dbReference type="Proteomes" id="UP000306985"/>
    </source>
</evidence>
<dbReference type="InterPro" id="IPR045055">
    <property type="entry name" value="DNA2/NAM7-like"/>
</dbReference>
<keyword evidence="1" id="KW-0175">Coiled coil</keyword>
<evidence type="ECO:0000259" key="3">
    <source>
        <dbReference type="Pfam" id="PF13087"/>
    </source>
</evidence>
<dbReference type="Gene3D" id="3.40.50.300">
    <property type="entry name" value="P-loop containing nucleotide triphosphate hydrolases"/>
    <property type="match status" value="3"/>
</dbReference>
<dbReference type="PANTHER" id="PTHR10887:SF495">
    <property type="entry name" value="HELICASE SENATAXIN ISOFORM X1-RELATED"/>
    <property type="match status" value="1"/>
</dbReference>
<dbReference type="InterPro" id="IPR041677">
    <property type="entry name" value="DNA2/NAM7_AAA_11"/>
</dbReference>
<feature type="coiled-coil region" evidence="1">
    <location>
        <begin position="469"/>
        <end position="496"/>
    </location>
</feature>
<dbReference type="InterPro" id="IPR041679">
    <property type="entry name" value="DNA2/NAM7-like_C"/>
</dbReference>
<dbReference type="EMBL" id="SZZH01000001">
    <property type="protein sequence ID" value="TKV61010.1"/>
    <property type="molecule type" value="Genomic_DNA"/>
</dbReference>
<proteinExistence type="predicted"/>
<dbReference type="Gene3D" id="3.40.960.10">
    <property type="entry name" value="VSR Endonuclease"/>
    <property type="match status" value="1"/>
</dbReference>
<dbReference type="OrthoDB" id="9757917at2"/>
<reference evidence="5 6" key="1">
    <citation type="submission" date="2019-05" db="EMBL/GenBank/DDBJ databases">
        <title>Nakamurella sp. N5BH11, whole genome shotgun sequence.</title>
        <authorList>
            <person name="Tuo L."/>
        </authorList>
    </citation>
    <scope>NUCLEOTIDE SEQUENCE [LARGE SCALE GENOMIC DNA]</scope>
    <source>
        <strain evidence="5 6">N5BH11</strain>
    </source>
</reference>
<dbReference type="GO" id="GO:0004386">
    <property type="term" value="F:helicase activity"/>
    <property type="evidence" value="ECO:0007669"/>
    <property type="project" value="InterPro"/>
</dbReference>
<dbReference type="SUPFAM" id="SSF52540">
    <property type="entry name" value="P-loop containing nucleoside triphosphate hydrolases"/>
    <property type="match status" value="1"/>
</dbReference>
<accession>A0A4U6QKH5</accession>
<sequence>MRTVTGDRCMEQGEGAMLSPRDQALRLIDYLVAFEAIRNPPVRRTADHRLFRIDAAALPTHPAVTVHPGEDRWLTVDFVDLPEPPAVPDEIAALLMEPSVRPDTEPSIIPAAADATVEQVAAWEQLTRPARDWVSGVWALYRDDHRNAAAVKSLHRALFEQREVLAVDRETYELVWGFGRLTWTDPASGETVDHPLLTVPVEVDIDVRTQRVTVRPAGGPEIEMRMINGLDVHDPAGYAATRQEIADSDLDPWVSDEIADVLRRLVRAVDDHGTVRTVDTQPSADDGRGTARAVVHPGWTLFLRRRQPDSEGFLHEMRELYRDLPEVIPPPLRGILTSEDPATLAGVPASDGETSTTIDDELLLLPLPANEQQERILRTSRRQAGVVVQGPPGTGKSHTIANLISHFVAEGQRVLVTAEKEQALKVLADKVPEDIRDLTVSVLGADEDGRKRLGDAIRSIQTKVGLVDRRVADERIRTLTETIDRLDREYAEVSEQLRASRWAEFDTLPGQWSAGSAVTPQIAAGWVHDHADLGYIPDPITPGTACPLTDAEFGELLATLRTIDPADARQAVLDLPPVDGLPSGHDLAGLLSERTALAPAVARARTVLPGPLPVEPDTADRARTLAADLDREAHWRQSVDGTWVARVVQQCSDPRLDAEWADATAALADLRDQVFTLRKNVRAHDVQLPPQPGAEFEKDLADAAHRMRTTGKLGFFARDAKAAVESCRVDGQVPTTADAIQVCLDSLTVEQLRHRLATRWRNQTADVDAPALSGYPETSVGPHLDTLAEVRRTAGRWADLTSRAAALQLPALPPEPRALAAAASTVADVAAVARTAEIDSILGQLRCQLDQGAAASTATSWSDLRDALDREDTEAWQSGIDRVRRLTEMRPSIDRRDALLAELAAVAPVWATEMTQDHSAAGEPEDLGAAWQWRHLETWVRAVADRPAPAVLQALLDEVTAERRRTVTELVTEKAWRRLVDNLGHPQRQALEEYVQASKRFGKTGGKHASRWIAEMRRAMGNATTAVPVWIMPTARALLNFRPSAEPPFDVLIIDEASQIGMTALPLLALARRTIVVGDDQQTSPENVGLDREPVYRLMDDHLRDIPGYRTVFDPDKSLYDLALLRFSQPIMLTEHFRCLPQIIEFSNQLSYNGRIVPLRDRPPHPGWQPVRTVRVPDGYRSGFVNRPEAEAVVALLRDLDGRPEYDGMSFGVISLLSTQQSALIKELLYDGLGPAAVERRQIRVGEAASFQGDERDVMVVSTVIAVDPSKERTRYGAMTSEADKRRINVAASRARDQLWVVTSVDPSVLSPGDYRAALIAHCSATAADDDERGDLLARCESEFERRVVRKLLARGYTDVTVQHRVGQYRLDIVVSGPDARLAIECDGDRWHSEAEWDRDRARQQVLERAGWTFERIRGSAFYRDPDLAMEPVWERLEGLGIRIGERRQPVLAGLRSEEASAAS</sequence>
<dbReference type="Pfam" id="PF13086">
    <property type="entry name" value="AAA_11"/>
    <property type="match status" value="1"/>
</dbReference>
<protein>
    <submittedName>
        <fullName evidence="5">DUF559 domain-containing protein</fullName>
    </submittedName>
</protein>
<organism evidence="5 6">
    <name type="scientific">Nakamurella flava</name>
    <dbReference type="NCBI Taxonomy" id="2576308"/>
    <lineage>
        <taxon>Bacteria</taxon>
        <taxon>Bacillati</taxon>
        <taxon>Actinomycetota</taxon>
        <taxon>Actinomycetes</taxon>
        <taxon>Nakamurellales</taxon>
        <taxon>Nakamurellaceae</taxon>
        <taxon>Nakamurella</taxon>
    </lineage>
</organism>
<evidence type="ECO:0000313" key="5">
    <source>
        <dbReference type="EMBL" id="TKV61010.1"/>
    </source>
</evidence>
<dbReference type="InterPro" id="IPR047187">
    <property type="entry name" value="SF1_C_Upf1"/>
</dbReference>
<dbReference type="PANTHER" id="PTHR10887">
    <property type="entry name" value="DNA2/NAM7 HELICASE FAMILY"/>
    <property type="match status" value="1"/>
</dbReference>
<keyword evidence="6" id="KW-1185">Reference proteome</keyword>
<feature type="domain" description="DNA2/NAM7 helicase helicase" evidence="2">
    <location>
        <begin position="370"/>
        <end position="494"/>
    </location>
</feature>
<comment type="caution">
    <text evidence="5">The sequence shown here is derived from an EMBL/GenBank/DDBJ whole genome shotgun (WGS) entry which is preliminary data.</text>
</comment>
<dbReference type="Pfam" id="PF18741">
    <property type="entry name" value="MTES_1575"/>
    <property type="match status" value="1"/>
</dbReference>
<evidence type="ECO:0000259" key="4">
    <source>
        <dbReference type="Pfam" id="PF18741"/>
    </source>
</evidence>
<evidence type="ECO:0000256" key="1">
    <source>
        <dbReference type="SAM" id="Coils"/>
    </source>
</evidence>
<name>A0A4U6QKH5_9ACTN</name>